<reference evidence="15 16" key="1">
    <citation type="submission" date="2016-10" db="EMBL/GenBank/DDBJ databases">
        <authorList>
            <person name="de Groot N.N."/>
        </authorList>
    </citation>
    <scope>NUCLEOTIDE SEQUENCE [LARGE SCALE GENOMIC DNA]</scope>
    <source>
        <strain evidence="15 16">DSM 17813</strain>
    </source>
</reference>
<evidence type="ECO:0000256" key="4">
    <source>
        <dbReference type="ARBA" id="ARBA00022618"/>
    </source>
</evidence>
<feature type="compositionally biased region" description="Acidic residues" evidence="13">
    <location>
        <begin position="124"/>
        <end position="134"/>
    </location>
</feature>
<evidence type="ECO:0000313" key="15">
    <source>
        <dbReference type="EMBL" id="SDM42874.1"/>
    </source>
</evidence>
<evidence type="ECO:0000256" key="12">
    <source>
        <dbReference type="ARBA" id="ARBA00035727"/>
    </source>
</evidence>
<evidence type="ECO:0000256" key="8">
    <source>
        <dbReference type="ARBA" id="ARBA00023136"/>
    </source>
</evidence>
<keyword evidence="3" id="KW-0997">Cell inner membrane</keyword>
<dbReference type="Pfam" id="PF06295">
    <property type="entry name" value="ZapG-like"/>
    <property type="match status" value="1"/>
</dbReference>
<accession>A0A1G9T543</accession>
<evidence type="ECO:0000256" key="14">
    <source>
        <dbReference type="SAM" id="Phobius"/>
    </source>
</evidence>
<evidence type="ECO:0000256" key="1">
    <source>
        <dbReference type="ARBA" id="ARBA00004377"/>
    </source>
</evidence>
<comment type="similarity">
    <text evidence="10">Belongs to the ZapG family.</text>
</comment>
<dbReference type="PANTHER" id="PTHR39579:SF1">
    <property type="entry name" value="INNER MEMBRANE PROTEIN YHCB"/>
    <property type="match status" value="1"/>
</dbReference>
<feature type="region of interest" description="Disordered" evidence="13">
    <location>
        <begin position="115"/>
        <end position="182"/>
    </location>
</feature>
<evidence type="ECO:0000313" key="16">
    <source>
        <dbReference type="Proteomes" id="UP000182146"/>
    </source>
</evidence>
<keyword evidence="2" id="KW-1003">Cell membrane</keyword>
<evidence type="ECO:0000256" key="11">
    <source>
        <dbReference type="ARBA" id="ARBA00035703"/>
    </source>
</evidence>
<evidence type="ECO:0000256" key="9">
    <source>
        <dbReference type="ARBA" id="ARBA00023306"/>
    </source>
</evidence>
<keyword evidence="7 14" id="KW-1133">Transmembrane helix</keyword>
<dbReference type="Proteomes" id="UP000182146">
    <property type="component" value="Unassembled WGS sequence"/>
</dbReference>
<evidence type="ECO:0000256" key="13">
    <source>
        <dbReference type="SAM" id="MobiDB-lite"/>
    </source>
</evidence>
<proteinExistence type="inferred from homology"/>
<dbReference type="OrthoDB" id="8527774at2"/>
<dbReference type="PANTHER" id="PTHR39579">
    <property type="entry name" value="INNER MEMBRANE PROTEIN YHCB"/>
    <property type="match status" value="1"/>
</dbReference>
<feature type="transmembrane region" description="Helical" evidence="14">
    <location>
        <begin position="6"/>
        <end position="26"/>
    </location>
</feature>
<evidence type="ECO:0000256" key="6">
    <source>
        <dbReference type="ARBA" id="ARBA00022960"/>
    </source>
</evidence>
<keyword evidence="6" id="KW-0133">Cell shape</keyword>
<dbReference type="GO" id="GO:0051301">
    <property type="term" value="P:cell division"/>
    <property type="evidence" value="ECO:0007669"/>
    <property type="project" value="UniProtKB-KW"/>
</dbReference>
<name>A0A1G9T543_9BACT</name>
<dbReference type="EMBL" id="FNGU01000006">
    <property type="protein sequence ID" value="SDM42874.1"/>
    <property type="molecule type" value="Genomic_DNA"/>
</dbReference>
<evidence type="ECO:0000256" key="7">
    <source>
        <dbReference type="ARBA" id="ARBA00022989"/>
    </source>
</evidence>
<dbReference type="STRING" id="392333.SAMN05660860_02489"/>
<sequence>MEIWILLVVVIVIGVGVTAFFLGRWAEGRSGRVKAMEVELEARKKELEEYRAEVTRHFDRTGTLFATLTGSYRDLYHHLAQGCEKLAEIPSEKLFPGTPAELEGAKPVEEDAVAGVRQDLSETSTEDQADDAGTDSEKGPGEAQPEPEKSESPLPGEMEEDTTEEPKKDASAASEDSAKIGR</sequence>
<keyword evidence="9" id="KW-0131">Cell cycle</keyword>
<organism evidence="15 16">
    <name type="scientific">Geoalkalibacter ferrihydriticus</name>
    <dbReference type="NCBI Taxonomy" id="392333"/>
    <lineage>
        <taxon>Bacteria</taxon>
        <taxon>Pseudomonadati</taxon>
        <taxon>Thermodesulfobacteriota</taxon>
        <taxon>Desulfuromonadia</taxon>
        <taxon>Desulfuromonadales</taxon>
        <taxon>Geoalkalibacteraceae</taxon>
        <taxon>Geoalkalibacter</taxon>
    </lineage>
</organism>
<feature type="compositionally biased region" description="Basic and acidic residues" evidence="13">
    <location>
        <begin position="135"/>
        <end position="151"/>
    </location>
</feature>
<keyword evidence="4" id="KW-0132">Cell division</keyword>
<dbReference type="RefSeq" id="WP_052446393.1">
    <property type="nucleotide sequence ID" value="NZ_FNGU01000006.1"/>
</dbReference>
<evidence type="ECO:0000256" key="2">
    <source>
        <dbReference type="ARBA" id="ARBA00022475"/>
    </source>
</evidence>
<protein>
    <recommendedName>
        <fullName evidence="11">Z-ring associated protein G</fullName>
    </recommendedName>
    <alternativeName>
        <fullName evidence="12">Cell division protein ZapG</fullName>
    </alternativeName>
</protein>
<keyword evidence="5 14" id="KW-0812">Transmembrane</keyword>
<dbReference type="GO" id="GO:0008360">
    <property type="term" value="P:regulation of cell shape"/>
    <property type="evidence" value="ECO:0007669"/>
    <property type="project" value="UniProtKB-KW"/>
</dbReference>
<evidence type="ECO:0000256" key="10">
    <source>
        <dbReference type="ARBA" id="ARBA00035657"/>
    </source>
</evidence>
<comment type="subcellular location">
    <subcellularLocation>
        <location evidence="1">Cell inner membrane</location>
        <topology evidence="1">Single-pass membrane protein</topology>
    </subcellularLocation>
</comment>
<dbReference type="AlphaFoldDB" id="A0A1G9T543"/>
<dbReference type="InterPro" id="IPR009386">
    <property type="entry name" value="ZapG-like"/>
</dbReference>
<evidence type="ECO:0000256" key="5">
    <source>
        <dbReference type="ARBA" id="ARBA00022692"/>
    </source>
</evidence>
<evidence type="ECO:0000256" key="3">
    <source>
        <dbReference type="ARBA" id="ARBA00022519"/>
    </source>
</evidence>
<gene>
    <name evidence="15" type="ORF">SAMN05660860_02489</name>
</gene>
<feature type="compositionally biased region" description="Basic and acidic residues" evidence="13">
    <location>
        <begin position="164"/>
        <end position="182"/>
    </location>
</feature>
<dbReference type="GO" id="GO:0005886">
    <property type="term" value="C:plasma membrane"/>
    <property type="evidence" value="ECO:0007669"/>
    <property type="project" value="UniProtKB-SubCell"/>
</dbReference>
<keyword evidence="8 14" id="KW-0472">Membrane</keyword>